<comment type="function">
    <text evidence="4">Transcription factor that specifically binds AT-rich DNA sequences related to the nuclear matrix attachment regions (MARs).</text>
</comment>
<evidence type="ECO:0000256" key="4">
    <source>
        <dbReference type="RuleBase" id="RU367031"/>
    </source>
</evidence>
<evidence type="ECO:0000256" key="3">
    <source>
        <dbReference type="ARBA" id="ARBA00023163"/>
    </source>
</evidence>
<keyword evidence="3 4" id="KW-0804">Transcription</keyword>
<protein>
    <recommendedName>
        <fullName evidence="4">AT-hook motif nuclear-localized protein</fullName>
    </recommendedName>
</protein>
<dbReference type="Gene3D" id="3.30.1330.80">
    <property type="entry name" value="Hypothetical protein, similar to alpha- acetolactate decarboxylase, domain 2"/>
    <property type="match status" value="1"/>
</dbReference>
<dbReference type="SUPFAM" id="SSF117856">
    <property type="entry name" value="AF0104/ALDC/Ptd012-like"/>
    <property type="match status" value="1"/>
</dbReference>
<evidence type="ECO:0000256" key="1">
    <source>
        <dbReference type="ARBA" id="ARBA00023015"/>
    </source>
</evidence>
<name>A0A5B7BL96_DAVIN</name>
<feature type="compositionally biased region" description="Basic residues" evidence="5">
    <location>
        <begin position="250"/>
        <end position="259"/>
    </location>
</feature>
<feature type="region of interest" description="Disordered" evidence="5">
    <location>
        <begin position="82"/>
        <end position="106"/>
    </location>
</feature>
<dbReference type="PANTHER" id="PTHR31500">
    <property type="entry name" value="AT-HOOK MOTIF NUCLEAR-LOCALIZED PROTEIN 9"/>
    <property type="match status" value="1"/>
</dbReference>
<accession>A0A5B7BL96</accession>
<evidence type="ECO:0000256" key="5">
    <source>
        <dbReference type="SAM" id="MobiDB-lite"/>
    </source>
</evidence>
<dbReference type="GO" id="GO:0003680">
    <property type="term" value="F:minor groove of adenine-thymine-rich DNA binding"/>
    <property type="evidence" value="ECO:0007669"/>
    <property type="project" value="UniProtKB-UniRule"/>
</dbReference>
<dbReference type="PROSITE" id="PS51742">
    <property type="entry name" value="PPC"/>
    <property type="match status" value="1"/>
</dbReference>
<comment type="subcellular location">
    <subcellularLocation>
        <location evidence="4">Nucleus</location>
    </subcellularLocation>
</comment>
<proteinExistence type="predicted"/>
<dbReference type="InterPro" id="IPR039605">
    <property type="entry name" value="AHL"/>
</dbReference>
<organism evidence="7">
    <name type="scientific">Davidia involucrata</name>
    <name type="common">Dove tree</name>
    <dbReference type="NCBI Taxonomy" id="16924"/>
    <lineage>
        <taxon>Eukaryota</taxon>
        <taxon>Viridiplantae</taxon>
        <taxon>Streptophyta</taxon>
        <taxon>Embryophyta</taxon>
        <taxon>Tracheophyta</taxon>
        <taxon>Spermatophyta</taxon>
        <taxon>Magnoliopsida</taxon>
        <taxon>eudicotyledons</taxon>
        <taxon>Gunneridae</taxon>
        <taxon>Pentapetalae</taxon>
        <taxon>asterids</taxon>
        <taxon>Cornales</taxon>
        <taxon>Nyssaceae</taxon>
        <taxon>Davidia</taxon>
    </lineage>
</organism>
<dbReference type="PANTHER" id="PTHR31500:SF96">
    <property type="entry name" value="AT-HOOK MOTIF NUCLEAR-LOCALIZED PROTEIN 7"/>
    <property type="match status" value="1"/>
</dbReference>
<keyword evidence="2 4" id="KW-0238">DNA-binding</keyword>
<dbReference type="GO" id="GO:0005634">
    <property type="term" value="C:nucleus"/>
    <property type="evidence" value="ECO:0007669"/>
    <property type="project" value="UniProtKB-SubCell"/>
</dbReference>
<evidence type="ECO:0000256" key="2">
    <source>
        <dbReference type="ARBA" id="ARBA00023125"/>
    </source>
</evidence>
<feature type="region of interest" description="Disordered" evidence="5">
    <location>
        <begin position="1"/>
        <end position="64"/>
    </location>
</feature>
<keyword evidence="4" id="KW-0539">Nucleus</keyword>
<dbReference type="InterPro" id="IPR005175">
    <property type="entry name" value="PPC_dom"/>
</dbReference>
<sequence>MEARVGMSSGVTVTGAEEPSNYHVGARTENSTQVGGTPALVDSPASAGLAGMMGNKKRGRPRKYGPDGAIARALSPMPISSSVPPATINFPAEKRGRGRPIGSVNKQPHKVGLENLGGYLAWPAGANFTPHFMIVNAGEDVTMKILSLSQQGPRAIFIISAGGSISNVTLRQPGSSGGTVTYEGRFNILSLSGSFIPIEIEGSKFSLSGGMGIHFQTGDGRVVGGLLGGLLIAASPIEVLVGSFLQSSHHDRKPKKQRTQSKVAATTSGSAYTSVEKEDLNAQEQQNSAQS</sequence>
<keyword evidence="1 4" id="KW-0805">Transcription regulation</keyword>
<feature type="compositionally biased region" description="Polar residues" evidence="5">
    <location>
        <begin position="260"/>
        <end position="273"/>
    </location>
</feature>
<feature type="compositionally biased region" description="Polar residues" evidence="5">
    <location>
        <begin position="282"/>
        <end position="291"/>
    </location>
</feature>
<dbReference type="CDD" id="cd11378">
    <property type="entry name" value="DUF296"/>
    <property type="match status" value="1"/>
</dbReference>
<gene>
    <name evidence="7" type="ORF">Din_038002</name>
</gene>
<feature type="domain" description="PPC" evidence="6">
    <location>
        <begin position="125"/>
        <end position="266"/>
    </location>
</feature>
<dbReference type="Pfam" id="PF03479">
    <property type="entry name" value="PCC"/>
    <property type="match status" value="1"/>
</dbReference>
<feature type="region of interest" description="Disordered" evidence="5">
    <location>
        <begin position="248"/>
        <end position="291"/>
    </location>
</feature>
<evidence type="ECO:0000313" key="7">
    <source>
        <dbReference type="EMBL" id="MPA68561.1"/>
    </source>
</evidence>
<comment type="domain">
    <text evidence="4">The PPC domain mediates interactions between AHL proteins.</text>
</comment>
<reference evidence="7" key="1">
    <citation type="submission" date="2019-08" db="EMBL/GenBank/DDBJ databases">
        <title>Reference gene set and small RNA set construction with multiple tissues from Davidia involucrata Baill.</title>
        <authorList>
            <person name="Yang H."/>
            <person name="Zhou C."/>
            <person name="Li G."/>
            <person name="Wang J."/>
            <person name="Gao P."/>
            <person name="Wang M."/>
            <person name="Wang R."/>
            <person name="Zhao Y."/>
        </authorList>
    </citation>
    <scope>NUCLEOTIDE SEQUENCE</scope>
    <source>
        <tissue evidence="7">Mixed with DoveR01_LX</tissue>
    </source>
</reference>
<dbReference type="EMBL" id="GHES01038002">
    <property type="protein sequence ID" value="MPA68561.1"/>
    <property type="molecule type" value="Transcribed_RNA"/>
</dbReference>
<dbReference type="AlphaFoldDB" id="A0A5B7BL96"/>
<evidence type="ECO:0000259" key="6">
    <source>
        <dbReference type="PROSITE" id="PS51742"/>
    </source>
</evidence>